<comment type="caution">
    <text evidence="2">The sequence shown here is derived from an EMBL/GenBank/DDBJ whole genome shotgun (WGS) entry which is preliminary data.</text>
</comment>
<dbReference type="Gene3D" id="3.20.20.140">
    <property type="entry name" value="Metal-dependent hydrolases"/>
    <property type="match status" value="1"/>
</dbReference>
<dbReference type="Pfam" id="PF07969">
    <property type="entry name" value="Amidohydro_3"/>
    <property type="match status" value="2"/>
</dbReference>
<protein>
    <submittedName>
        <fullName evidence="2">D-aminoacylase</fullName>
    </submittedName>
</protein>
<dbReference type="SUPFAM" id="SSF51556">
    <property type="entry name" value="Metallo-dependent hydrolases"/>
    <property type="match status" value="1"/>
</dbReference>
<evidence type="ECO:0000313" key="3">
    <source>
        <dbReference type="Proteomes" id="UP000250369"/>
    </source>
</evidence>
<feature type="domain" description="Amidohydrolase 3" evidence="1">
    <location>
        <begin position="421"/>
        <end position="511"/>
    </location>
</feature>
<evidence type="ECO:0000313" key="2">
    <source>
        <dbReference type="EMBL" id="RAV15560.1"/>
    </source>
</evidence>
<organism evidence="2 3">
    <name type="scientific">Paenibacillus contaminans</name>
    <dbReference type="NCBI Taxonomy" id="450362"/>
    <lineage>
        <taxon>Bacteria</taxon>
        <taxon>Bacillati</taxon>
        <taxon>Bacillota</taxon>
        <taxon>Bacilli</taxon>
        <taxon>Bacillales</taxon>
        <taxon>Paenibacillaceae</taxon>
        <taxon>Paenibacillus</taxon>
    </lineage>
</organism>
<dbReference type="Gene3D" id="2.30.40.10">
    <property type="entry name" value="Urease, subunit C, domain 1"/>
    <property type="match status" value="1"/>
</dbReference>
<dbReference type="InterPro" id="IPR011059">
    <property type="entry name" value="Metal-dep_hydrolase_composite"/>
</dbReference>
<proteinExistence type="predicted"/>
<dbReference type="PANTHER" id="PTHR11647:SF1">
    <property type="entry name" value="COLLAPSIN RESPONSE MEDIATOR PROTEIN"/>
    <property type="match status" value="1"/>
</dbReference>
<dbReference type="EMBL" id="QMFB01000023">
    <property type="protein sequence ID" value="RAV15560.1"/>
    <property type="molecule type" value="Genomic_DNA"/>
</dbReference>
<reference evidence="2 3" key="1">
    <citation type="journal article" date="2009" name="Int. J. Syst. Evol. Microbiol.">
        <title>Paenibacillus contaminans sp. nov., isolated from a contaminated laboratory plate.</title>
        <authorList>
            <person name="Chou J.H."/>
            <person name="Lee J.H."/>
            <person name="Lin M.C."/>
            <person name="Chang P.S."/>
            <person name="Arun A.B."/>
            <person name="Young C.C."/>
            <person name="Chen W.M."/>
        </authorList>
    </citation>
    <scope>NUCLEOTIDE SEQUENCE [LARGE SCALE GENOMIC DNA]</scope>
    <source>
        <strain evidence="2 3">CKOBP-6</strain>
    </source>
</reference>
<feature type="domain" description="Amidohydrolase 3" evidence="1">
    <location>
        <begin position="44"/>
        <end position="251"/>
    </location>
</feature>
<keyword evidence="3" id="KW-1185">Reference proteome</keyword>
<dbReference type="GO" id="GO:0016812">
    <property type="term" value="F:hydrolase activity, acting on carbon-nitrogen (but not peptide) bonds, in cyclic amides"/>
    <property type="evidence" value="ECO:0007669"/>
    <property type="project" value="TreeGrafter"/>
</dbReference>
<dbReference type="RefSeq" id="WP_113034679.1">
    <property type="nucleotide sequence ID" value="NZ_QMFB01000023.1"/>
</dbReference>
<dbReference type="Proteomes" id="UP000250369">
    <property type="component" value="Unassembled WGS sequence"/>
</dbReference>
<gene>
    <name evidence="2" type="ORF">DQG23_29710</name>
</gene>
<dbReference type="OrthoDB" id="9775607at2"/>
<dbReference type="Gene3D" id="3.30.1490.130">
    <property type="entry name" value="D-aminoacylase. Domain 3"/>
    <property type="match status" value="1"/>
</dbReference>
<dbReference type="CDD" id="cd01297">
    <property type="entry name" value="D-aminoacylase"/>
    <property type="match status" value="1"/>
</dbReference>
<dbReference type="AlphaFoldDB" id="A0A329M6S5"/>
<dbReference type="InterPro" id="IPR050378">
    <property type="entry name" value="Metallo-dep_Hydrolases_sf"/>
</dbReference>
<dbReference type="InterPro" id="IPR032466">
    <property type="entry name" value="Metal_Hydrolase"/>
</dbReference>
<evidence type="ECO:0000259" key="1">
    <source>
        <dbReference type="Pfam" id="PF07969"/>
    </source>
</evidence>
<dbReference type="PANTHER" id="PTHR11647">
    <property type="entry name" value="HYDRANTOINASE/DIHYDROPYRIMIDINASE FAMILY MEMBER"/>
    <property type="match status" value="1"/>
</dbReference>
<dbReference type="InterPro" id="IPR023100">
    <property type="entry name" value="D-aminoacylase_insert_dom_sf"/>
</dbReference>
<dbReference type="InterPro" id="IPR013108">
    <property type="entry name" value="Amidohydro_3"/>
</dbReference>
<accession>A0A329M6S5</accession>
<sequence>MYDLVIRGGKIIDGSGSPWYYSDIGIVGDQIVHIGKIKTSEARQTIDANGLTVTPGFIDMHCHSDLFIMETPYLAAKIRQGITTDLLGQDGISAAPLSHAFLQHWQGNLSGLDGTPAIEWDWTDVDSYLTKIEKAKPSYNMAYLVPHGNLRMMVIGLDDREATDEEIEQMKLLLREGLDQGGCGLSSGLIYLPCMYAHYKEIEGLCEVAAEYGVPFIVHQRSEGDEILESMDELIDITRRTGVHLHFSHFKVCGRLNWPKTAAVLAKLDAARAEGLEVTFDQYPYTAGSTMLSAILPGWAHEGGTPKLLERLARPEDKARMASEIRTGLKGWDSIYAWAGPEGIFVTSTGSEANRNLVGKSLKEIAELKGIEDPIEAAFSLILEERNAVGMIDFVMDEPSISAIMSHPAGTICTDGLLGGEPHPRAYGSFPKVLGHYTRDENVFTLEECIRRMTSQPARIIGFSDRGLIRQGMKADLVLFNEHTVKDTATYEKPRSYPEGIQYVIVNGQPVLENGTEHHVPAGEVLRRTYR</sequence>
<name>A0A329M6S5_9BACL</name>
<dbReference type="SUPFAM" id="SSF51338">
    <property type="entry name" value="Composite domain of metallo-dependent hydrolases"/>
    <property type="match status" value="1"/>
</dbReference>
<dbReference type="GO" id="GO:0016811">
    <property type="term" value="F:hydrolase activity, acting on carbon-nitrogen (but not peptide) bonds, in linear amides"/>
    <property type="evidence" value="ECO:0007669"/>
    <property type="project" value="InterPro"/>
</dbReference>
<dbReference type="GO" id="GO:0005829">
    <property type="term" value="C:cytosol"/>
    <property type="evidence" value="ECO:0007669"/>
    <property type="project" value="TreeGrafter"/>
</dbReference>